<evidence type="ECO:0000256" key="2">
    <source>
        <dbReference type="ARBA" id="ARBA00004370"/>
    </source>
</evidence>
<evidence type="ECO:0000256" key="10">
    <source>
        <dbReference type="ARBA" id="ARBA00023136"/>
    </source>
</evidence>
<keyword evidence="10 11" id="KW-0472">Membrane</keyword>
<dbReference type="InterPro" id="IPR003661">
    <property type="entry name" value="HisK_dim/P_dom"/>
</dbReference>
<dbReference type="CDD" id="cd00075">
    <property type="entry name" value="HATPase"/>
    <property type="match status" value="1"/>
</dbReference>
<dbReference type="InterPro" id="IPR036890">
    <property type="entry name" value="HATPase_C_sf"/>
</dbReference>
<evidence type="ECO:0000259" key="13">
    <source>
        <dbReference type="PROSITE" id="PS50885"/>
    </source>
</evidence>
<gene>
    <name evidence="14" type="ordered locus">Slin_1850</name>
</gene>
<feature type="domain" description="HAMP" evidence="13">
    <location>
        <begin position="178"/>
        <end position="231"/>
    </location>
</feature>
<accession>D2QBL6</accession>
<evidence type="ECO:0000259" key="12">
    <source>
        <dbReference type="PROSITE" id="PS50109"/>
    </source>
</evidence>
<dbReference type="SMART" id="SM00387">
    <property type="entry name" value="HATPase_c"/>
    <property type="match status" value="1"/>
</dbReference>
<dbReference type="Pfam" id="PF00512">
    <property type="entry name" value="HisKA"/>
    <property type="match status" value="1"/>
</dbReference>
<dbReference type="SMART" id="SM00388">
    <property type="entry name" value="HisKA"/>
    <property type="match status" value="1"/>
</dbReference>
<dbReference type="Pfam" id="PF00672">
    <property type="entry name" value="HAMP"/>
    <property type="match status" value="1"/>
</dbReference>
<dbReference type="InterPro" id="IPR003594">
    <property type="entry name" value="HATPase_dom"/>
</dbReference>
<evidence type="ECO:0000256" key="6">
    <source>
        <dbReference type="ARBA" id="ARBA00022692"/>
    </source>
</evidence>
<evidence type="ECO:0000256" key="1">
    <source>
        <dbReference type="ARBA" id="ARBA00000085"/>
    </source>
</evidence>
<comment type="subcellular location">
    <subcellularLocation>
        <location evidence="2">Membrane</location>
    </subcellularLocation>
</comment>
<dbReference type="Proteomes" id="UP000002028">
    <property type="component" value="Chromosome"/>
</dbReference>
<keyword evidence="6 11" id="KW-0812">Transmembrane</keyword>
<dbReference type="Pfam" id="PF02518">
    <property type="entry name" value="HATPase_c"/>
    <property type="match status" value="1"/>
</dbReference>
<dbReference type="RefSeq" id="WP_012926445.1">
    <property type="nucleotide sequence ID" value="NC_013730.1"/>
</dbReference>
<evidence type="ECO:0000256" key="7">
    <source>
        <dbReference type="ARBA" id="ARBA00022777"/>
    </source>
</evidence>
<dbReference type="SUPFAM" id="SSF158472">
    <property type="entry name" value="HAMP domain-like"/>
    <property type="match status" value="1"/>
</dbReference>
<reference evidence="14 15" key="1">
    <citation type="journal article" date="2010" name="Stand. Genomic Sci.">
        <title>Complete genome sequence of Spirosoma linguale type strain (1).</title>
        <authorList>
            <person name="Lail K."/>
            <person name="Sikorski J."/>
            <person name="Saunders E."/>
            <person name="Lapidus A."/>
            <person name="Glavina Del Rio T."/>
            <person name="Copeland A."/>
            <person name="Tice H."/>
            <person name="Cheng J.-F."/>
            <person name="Lucas S."/>
            <person name="Nolan M."/>
            <person name="Bruce D."/>
            <person name="Goodwin L."/>
            <person name="Pitluck S."/>
            <person name="Ivanova N."/>
            <person name="Mavromatis K."/>
            <person name="Ovchinnikova G."/>
            <person name="Pati A."/>
            <person name="Chen A."/>
            <person name="Palaniappan K."/>
            <person name="Land M."/>
            <person name="Hauser L."/>
            <person name="Chang Y.-J."/>
            <person name="Jeffries C.D."/>
            <person name="Chain P."/>
            <person name="Brettin T."/>
            <person name="Detter J.C."/>
            <person name="Schuetze A."/>
            <person name="Rohde M."/>
            <person name="Tindall B.J."/>
            <person name="Goeker M."/>
            <person name="Bristow J."/>
            <person name="Eisen J.A."/>
            <person name="Markowitz V."/>
            <person name="Hugenholtz P."/>
            <person name="Kyrpides N.C."/>
            <person name="Klenk H.-P."/>
            <person name="Chen F."/>
        </authorList>
    </citation>
    <scope>NUCLEOTIDE SEQUENCE [LARGE SCALE GENOMIC DNA]</scope>
    <source>
        <strain evidence="15">ATCC 33905 / DSM 74 / LMG 10896 / Claus 1</strain>
    </source>
</reference>
<dbReference type="CDD" id="cd00082">
    <property type="entry name" value="HisKA"/>
    <property type="match status" value="1"/>
</dbReference>
<feature type="transmembrane region" description="Helical" evidence="11">
    <location>
        <begin position="158"/>
        <end position="178"/>
    </location>
</feature>
<dbReference type="Gene3D" id="1.10.287.130">
    <property type="match status" value="1"/>
</dbReference>
<dbReference type="STRING" id="504472.Slin_1850"/>
<keyword evidence="5" id="KW-0808">Transferase</keyword>
<keyword evidence="15" id="KW-1185">Reference proteome</keyword>
<feature type="transmembrane region" description="Helical" evidence="11">
    <location>
        <begin position="12"/>
        <end position="33"/>
    </location>
</feature>
<evidence type="ECO:0000256" key="5">
    <source>
        <dbReference type="ARBA" id="ARBA00022679"/>
    </source>
</evidence>
<evidence type="ECO:0000256" key="9">
    <source>
        <dbReference type="ARBA" id="ARBA00023012"/>
    </source>
</evidence>
<dbReference type="PRINTS" id="PR00344">
    <property type="entry name" value="BCTRLSENSOR"/>
</dbReference>
<dbReference type="SMART" id="SM00304">
    <property type="entry name" value="HAMP"/>
    <property type="match status" value="1"/>
</dbReference>
<keyword evidence="4" id="KW-0597">Phosphoprotein</keyword>
<dbReference type="Gene3D" id="3.30.565.10">
    <property type="entry name" value="Histidine kinase-like ATPase, C-terminal domain"/>
    <property type="match status" value="1"/>
</dbReference>
<dbReference type="Gene3D" id="6.10.340.10">
    <property type="match status" value="1"/>
</dbReference>
<dbReference type="HOGENOM" id="CLU_000445_89_6_10"/>
<comment type="catalytic activity">
    <reaction evidence="1">
        <text>ATP + protein L-histidine = ADP + protein N-phospho-L-histidine.</text>
        <dbReference type="EC" id="2.7.13.3"/>
    </reaction>
</comment>
<evidence type="ECO:0000256" key="11">
    <source>
        <dbReference type="SAM" id="Phobius"/>
    </source>
</evidence>
<dbReference type="PROSITE" id="PS50109">
    <property type="entry name" value="HIS_KIN"/>
    <property type="match status" value="1"/>
</dbReference>
<dbReference type="InterPro" id="IPR036097">
    <property type="entry name" value="HisK_dim/P_sf"/>
</dbReference>
<evidence type="ECO:0000313" key="15">
    <source>
        <dbReference type="Proteomes" id="UP000002028"/>
    </source>
</evidence>
<dbReference type="InterPro" id="IPR050428">
    <property type="entry name" value="TCS_sensor_his_kinase"/>
</dbReference>
<dbReference type="InterPro" id="IPR005467">
    <property type="entry name" value="His_kinase_dom"/>
</dbReference>
<sequence>MTIRNRISLQFSFIVASILLLFSVVVYATSAHYRKEEFYERLKRKARTTMRFLVEVKEIDHNLLKIIDRNSLSALIDEKILIFNAQDKLIYASIDDKIIHYRQGLLNRVREERQLELTDGENEVVGLLYQQNGQSLVVLASAYDQFGKAKLSNLRHTLIWSLLGGIGLTLALGFFFAGQSLQPISRINQQVQTITANNLQQRLNEGKRQDEIDQLAVNFNHVLARLEQAFDQQRSFVSHASHELRTPLTALKSEIQLGLLQRLSPEEYEAILQNLLTDTDQLIALSNSLLSLARTLENLPRVQLTTVRLDEIIFSAQDELLSTKPTFRILVDYDTMTDTELLVRGNEDLLRRVVLNLLDNACKYSANHEALVYIGADTATCWFTVQDAGIGITGADVSRVFEPFFRASNALNYDGFGVGLSICQRIVALHQGSITVVSEPGHGSTFTVNFPLVNGQAA</sequence>
<dbReference type="PANTHER" id="PTHR45436:SF5">
    <property type="entry name" value="SENSOR HISTIDINE KINASE TRCS"/>
    <property type="match status" value="1"/>
</dbReference>
<dbReference type="CDD" id="cd06225">
    <property type="entry name" value="HAMP"/>
    <property type="match status" value="1"/>
</dbReference>
<protein>
    <recommendedName>
        <fullName evidence="3">histidine kinase</fullName>
        <ecNumber evidence="3">2.7.13.3</ecNumber>
    </recommendedName>
</protein>
<keyword evidence="8 11" id="KW-1133">Transmembrane helix</keyword>
<dbReference type="PANTHER" id="PTHR45436">
    <property type="entry name" value="SENSOR HISTIDINE KINASE YKOH"/>
    <property type="match status" value="1"/>
</dbReference>
<dbReference type="AlphaFoldDB" id="D2QBL6"/>
<keyword evidence="7 14" id="KW-0418">Kinase</keyword>
<dbReference type="InterPro" id="IPR003660">
    <property type="entry name" value="HAMP_dom"/>
</dbReference>
<dbReference type="PROSITE" id="PS50885">
    <property type="entry name" value="HAMP"/>
    <property type="match status" value="1"/>
</dbReference>
<dbReference type="EMBL" id="CP001769">
    <property type="protein sequence ID" value="ADB37895.1"/>
    <property type="molecule type" value="Genomic_DNA"/>
</dbReference>
<proteinExistence type="predicted"/>
<dbReference type="InterPro" id="IPR004358">
    <property type="entry name" value="Sig_transdc_His_kin-like_C"/>
</dbReference>
<evidence type="ECO:0000256" key="4">
    <source>
        <dbReference type="ARBA" id="ARBA00022553"/>
    </source>
</evidence>
<dbReference type="eggNOG" id="COG2205">
    <property type="taxonomic scope" value="Bacteria"/>
</dbReference>
<dbReference type="GO" id="GO:0005886">
    <property type="term" value="C:plasma membrane"/>
    <property type="evidence" value="ECO:0007669"/>
    <property type="project" value="TreeGrafter"/>
</dbReference>
<dbReference type="KEGG" id="sli:Slin_1850"/>
<dbReference type="GO" id="GO:0000155">
    <property type="term" value="F:phosphorelay sensor kinase activity"/>
    <property type="evidence" value="ECO:0007669"/>
    <property type="project" value="InterPro"/>
</dbReference>
<name>D2QBL6_SPILD</name>
<feature type="domain" description="Histidine kinase" evidence="12">
    <location>
        <begin position="239"/>
        <end position="454"/>
    </location>
</feature>
<organism evidence="14 15">
    <name type="scientific">Spirosoma linguale (strain ATCC 33905 / DSM 74 / LMG 10896 / Claus 1)</name>
    <dbReference type="NCBI Taxonomy" id="504472"/>
    <lineage>
        <taxon>Bacteria</taxon>
        <taxon>Pseudomonadati</taxon>
        <taxon>Bacteroidota</taxon>
        <taxon>Cytophagia</taxon>
        <taxon>Cytophagales</taxon>
        <taxon>Cytophagaceae</taxon>
        <taxon>Spirosoma</taxon>
    </lineage>
</organism>
<dbReference type="SUPFAM" id="SSF47384">
    <property type="entry name" value="Homodimeric domain of signal transducing histidine kinase"/>
    <property type="match status" value="1"/>
</dbReference>
<keyword evidence="9" id="KW-0902">Two-component regulatory system</keyword>
<dbReference type="SUPFAM" id="SSF55874">
    <property type="entry name" value="ATPase domain of HSP90 chaperone/DNA topoisomerase II/histidine kinase"/>
    <property type="match status" value="1"/>
</dbReference>
<evidence type="ECO:0000256" key="3">
    <source>
        <dbReference type="ARBA" id="ARBA00012438"/>
    </source>
</evidence>
<evidence type="ECO:0000256" key="8">
    <source>
        <dbReference type="ARBA" id="ARBA00022989"/>
    </source>
</evidence>
<evidence type="ECO:0000313" key="14">
    <source>
        <dbReference type="EMBL" id="ADB37895.1"/>
    </source>
</evidence>
<dbReference type="EC" id="2.7.13.3" evidence="3"/>